<gene>
    <name evidence="1" type="ORF">OCBIM_22031878mg</name>
</gene>
<accession>A0A0L8GKX3</accession>
<evidence type="ECO:0000313" key="1">
    <source>
        <dbReference type="EMBL" id="KOF77627.1"/>
    </source>
</evidence>
<dbReference type="EMBL" id="KQ421370">
    <property type="protein sequence ID" value="KOF77627.1"/>
    <property type="molecule type" value="Genomic_DNA"/>
</dbReference>
<organism evidence="1">
    <name type="scientific">Octopus bimaculoides</name>
    <name type="common">California two-spotted octopus</name>
    <dbReference type="NCBI Taxonomy" id="37653"/>
    <lineage>
        <taxon>Eukaryota</taxon>
        <taxon>Metazoa</taxon>
        <taxon>Spiralia</taxon>
        <taxon>Lophotrochozoa</taxon>
        <taxon>Mollusca</taxon>
        <taxon>Cephalopoda</taxon>
        <taxon>Coleoidea</taxon>
        <taxon>Octopodiformes</taxon>
        <taxon>Octopoda</taxon>
        <taxon>Incirrata</taxon>
        <taxon>Octopodidae</taxon>
        <taxon>Octopus</taxon>
    </lineage>
</organism>
<proteinExistence type="predicted"/>
<sequence>MCVIVSVCVCNALMLNTETYPDLIDSLITTIMILSLFELIQQSCASFHH</sequence>
<evidence type="ECO:0008006" key="2">
    <source>
        <dbReference type="Google" id="ProtNLM"/>
    </source>
</evidence>
<protein>
    <recommendedName>
        <fullName evidence="2">Ion transport domain-containing protein</fullName>
    </recommendedName>
</protein>
<dbReference type="AlphaFoldDB" id="A0A0L8GKX3"/>
<reference evidence="1" key="1">
    <citation type="submission" date="2015-07" db="EMBL/GenBank/DDBJ databases">
        <title>MeaNS - Measles Nucleotide Surveillance Program.</title>
        <authorList>
            <person name="Tran T."/>
            <person name="Druce J."/>
        </authorList>
    </citation>
    <scope>NUCLEOTIDE SEQUENCE</scope>
    <source>
        <strain evidence="1">UCB-OBI-ISO-001</strain>
        <tissue evidence="1">Gonad</tissue>
    </source>
</reference>
<name>A0A0L8GKX3_OCTBM</name>